<protein>
    <submittedName>
        <fullName evidence="2">Endonuclease</fullName>
    </submittedName>
</protein>
<dbReference type="PROSITE" id="PS51257">
    <property type="entry name" value="PROKAR_LIPOPROTEIN"/>
    <property type="match status" value="1"/>
</dbReference>
<dbReference type="EMBL" id="CP023777">
    <property type="protein sequence ID" value="ATL47784.1"/>
    <property type="molecule type" value="Genomic_DNA"/>
</dbReference>
<sequence>MMPKQSIYYKKCLQAALYFGISGLVTFTACNKDPYLPNSEAKYVELGYGDATYGNDNDAEPLMTGIKYMTYNIHAGAPPANPGTTDLQAIADAINAADPDIVFLQEVDKNTGRNGYNGDQAKDLGELTQMNFTFYSAISYGKGFYGVAILSKYPLKGVKKYLLPKENADEEQRVMGIAMVDLPGKDSIYVAVTHLQHNSATSRVAQITEVGNIADNLQHRLLIGGDMNEKPSATDFFAVFDAHFTRGCSGVNCPNTFSAQNPTSIIDYLAYKPANAFSVKSYAVMPEAKGSDHLPVVSELNINR</sequence>
<dbReference type="Pfam" id="PF03372">
    <property type="entry name" value="Exo_endo_phos"/>
    <property type="match status" value="1"/>
</dbReference>
<dbReference type="Gene3D" id="3.60.10.10">
    <property type="entry name" value="Endonuclease/exonuclease/phosphatase"/>
    <property type="match status" value="1"/>
</dbReference>
<dbReference type="Proteomes" id="UP000220133">
    <property type="component" value="Chromosome"/>
</dbReference>
<evidence type="ECO:0000313" key="3">
    <source>
        <dbReference type="Proteomes" id="UP000220133"/>
    </source>
</evidence>
<name>A0A291QVA9_9BACT</name>
<dbReference type="GO" id="GO:0006506">
    <property type="term" value="P:GPI anchor biosynthetic process"/>
    <property type="evidence" value="ECO:0007669"/>
    <property type="project" value="TreeGrafter"/>
</dbReference>
<dbReference type="AlphaFoldDB" id="A0A291QVA9"/>
<evidence type="ECO:0000259" key="1">
    <source>
        <dbReference type="Pfam" id="PF03372"/>
    </source>
</evidence>
<dbReference type="InterPro" id="IPR051916">
    <property type="entry name" value="GPI-anchor_lipid_remodeler"/>
</dbReference>
<dbReference type="OrthoDB" id="5447300at2"/>
<organism evidence="2 3">
    <name type="scientific">Chitinophaga caeni</name>
    <dbReference type="NCBI Taxonomy" id="2029983"/>
    <lineage>
        <taxon>Bacteria</taxon>
        <taxon>Pseudomonadati</taxon>
        <taxon>Bacteroidota</taxon>
        <taxon>Chitinophagia</taxon>
        <taxon>Chitinophagales</taxon>
        <taxon>Chitinophagaceae</taxon>
        <taxon>Chitinophaga</taxon>
    </lineage>
</organism>
<dbReference type="InterPro" id="IPR005135">
    <property type="entry name" value="Endo/exonuclease/phosphatase"/>
</dbReference>
<proteinExistence type="predicted"/>
<dbReference type="RefSeq" id="WP_098194161.1">
    <property type="nucleotide sequence ID" value="NZ_CP023777.1"/>
</dbReference>
<feature type="domain" description="Endonuclease/exonuclease/phosphatase" evidence="1">
    <location>
        <begin position="69"/>
        <end position="293"/>
    </location>
</feature>
<dbReference type="GO" id="GO:0016020">
    <property type="term" value="C:membrane"/>
    <property type="evidence" value="ECO:0007669"/>
    <property type="project" value="GOC"/>
</dbReference>
<keyword evidence="2" id="KW-0378">Hydrolase</keyword>
<keyword evidence="2" id="KW-0255">Endonuclease</keyword>
<keyword evidence="2" id="KW-0540">Nuclease</keyword>
<evidence type="ECO:0000313" key="2">
    <source>
        <dbReference type="EMBL" id="ATL47784.1"/>
    </source>
</evidence>
<dbReference type="GO" id="GO:0004519">
    <property type="term" value="F:endonuclease activity"/>
    <property type="evidence" value="ECO:0007669"/>
    <property type="project" value="UniProtKB-KW"/>
</dbReference>
<accession>A0A291QVA9</accession>
<keyword evidence="3" id="KW-1185">Reference proteome</keyword>
<dbReference type="PANTHER" id="PTHR14859:SF15">
    <property type="entry name" value="ENDONUCLEASE_EXONUCLEASE_PHOSPHATASE DOMAIN-CONTAINING PROTEIN"/>
    <property type="match status" value="1"/>
</dbReference>
<gene>
    <name evidence="2" type="ORF">COR50_11750</name>
</gene>
<dbReference type="SUPFAM" id="SSF56219">
    <property type="entry name" value="DNase I-like"/>
    <property type="match status" value="1"/>
</dbReference>
<dbReference type="PANTHER" id="PTHR14859">
    <property type="entry name" value="CALCOFLUOR WHITE HYPERSENSITIVE PROTEIN PRECURSOR"/>
    <property type="match status" value="1"/>
</dbReference>
<dbReference type="InterPro" id="IPR036691">
    <property type="entry name" value="Endo/exonu/phosph_ase_sf"/>
</dbReference>
<dbReference type="KEGG" id="cbae:COR50_11750"/>
<reference evidence="2 3" key="1">
    <citation type="submission" date="2017-10" db="EMBL/GenBank/DDBJ databases">
        <title>Paenichitinophaga pekingensis gen. nov., sp. nov., isolated from activated sludge.</title>
        <authorList>
            <person name="Jin D."/>
            <person name="Kong X."/>
            <person name="Deng Y."/>
            <person name="Bai Z."/>
        </authorList>
    </citation>
    <scope>NUCLEOTIDE SEQUENCE [LARGE SCALE GENOMIC DNA]</scope>
    <source>
        <strain evidence="2 3">13</strain>
    </source>
</reference>